<dbReference type="EMBL" id="JAFEUZ010000003">
    <property type="protein sequence ID" value="KAG5487761.1"/>
    <property type="molecule type" value="Genomic_DNA"/>
</dbReference>
<evidence type="ECO:0000313" key="4">
    <source>
        <dbReference type="Proteomes" id="UP000673552"/>
    </source>
</evidence>
<dbReference type="PROSITE" id="PS50969">
    <property type="entry name" value="FCP1"/>
    <property type="match status" value="1"/>
</dbReference>
<dbReference type="InterPro" id="IPR023214">
    <property type="entry name" value="HAD_sf"/>
</dbReference>
<organism evidence="3 4">
    <name type="scientific">Leishmania martiniquensis</name>
    <dbReference type="NCBI Taxonomy" id="1580590"/>
    <lineage>
        <taxon>Eukaryota</taxon>
        <taxon>Discoba</taxon>
        <taxon>Euglenozoa</taxon>
        <taxon>Kinetoplastea</taxon>
        <taxon>Metakinetoplastina</taxon>
        <taxon>Trypanosomatida</taxon>
        <taxon>Trypanosomatidae</taxon>
        <taxon>Leishmaniinae</taxon>
        <taxon>Leishmania</taxon>
    </lineage>
</organism>
<comment type="caution">
    <text evidence="3">The sequence shown here is derived from an EMBL/GenBank/DDBJ whole genome shotgun (WGS) entry which is preliminary data.</text>
</comment>
<proteinExistence type="predicted"/>
<dbReference type="PANTHER" id="PTHR12210">
    <property type="entry name" value="DULLARD PROTEIN PHOSPHATASE"/>
    <property type="match status" value="1"/>
</dbReference>
<dbReference type="RefSeq" id="XP_067181572.1">
    <property type="nucleotide sequence ID" value="XM_067325467.1"/>
</dbReference>
<keyword evidence="4" id="KW-1185">Reference proteome</keyword>
<dbReference type="Pfam" id="PF03031">
    <property type="entry name" value="NIF"/>
    <property type="match status" value="2"/>
</dbReference>
<feature type="region of interest" description="Disordered" evidence="1">
    <location>
        <begin position="438"/>
        <end position="540"/>
    </location>
</feature>
<dbReference type="Gene3D" id="3.40.50.1000">
    <property type="entry name" value="HAD superfamily/HAD-like"/>
    <property type="match status" value="1"/>
</dbReference>
<feature type="compositionally biased region" description="Low complexity" evidence="1">
    <location>
        <begin position="262"/>
        <end position="272"/>
    </location>
</feature>
<feature type="region of interest" description="Disordered" evidence="1">
    <location>
        <begin position="208"/>
        <end position="272"/>
    </location>
</feature>
<feature type="domain" description="FCP1 homology" evidence="2">
    <location>
        <begin position="314"/>
        <end position="632"/>
    </location>
</feature>
<accession>A0A836KUR3</accession>
<dbReference type="OrthoDB" id="277011at2759"/>
<evidence type="ECO:0000259" key="2">
    <source>
        <dbReference type="PROSITE" id="PS50969"/>
    </source>
</evidence>
<dbReference type="InterPro" id="IPR004274">
    <property type="entry name" value="FCP1_dom"/>
</dbReference>
<dbReference type="InterPro" id="IPR050365">
    <property type="entry name" value="TIM50"/>
</dbReference>
<feature type="compositionally biased region" description="Basic and acidic residues" evidence="1">
    <location>
        <begin position="627"/>
        <end position="641"/>
    </location>
</feature>
<feature type="compositionally biased region" description="Low complexity" evidence="1">
    <location>
        <begin position="242"/>
        <end position="256"/>
    </location>
</feature>
<feature type="region of interest" description="Disordered" evidence="1">
    <location>
        <begin position="625"/>
        <end position="711"/>
    </location>
</feature>
<dbReference type="Proteomes" id="UP000673552">
    <property type="component" value="Chromosome 3"/>
</dbReference>
<sequence>MLADVVKYGRWLWDAVLLPYVITSMSSLASDGWEAVTHLKESFVVLFHFLCGCSHRTFPLSRSAMEARRSAAGANGAASAESALASGRMRQRCYGSVSEGEGNDADNEADVKRGRHANFSVVAVAATKDVASSGQCVDEDAVTRDGVDGGSPLIQRRLLLGKKGEVEEWMSAVRSRLLVPPHHPLCTSRSLHQLVSIVVGPIQQPTVSTMPTRHPEPQWPPHFLRTNSSGGGGISGATSLVDASTDDNSSSNSSAAPHTLRNRTNTPATAAARYRQASSVVYKRVSSRNLDFSSSRVSPHLIASITAHHVLSYPATRQKVLVMDLDETLCHVSTTTANMAGPPTFSEVIPTASGAELFHVWERPYARLFLSTAAKLFNLVLFTSASKPYADTILQRIDPDHLLKYRYYRQDCRLVPRGLLRKMCEAASMRGLPLVSSGGVGRSSVGRGSSDRDRGDGSGTGDGSVTGGGVYGVSGSNHGPLGGLSSAAGVAGRTSGSATNSDDNGDRSSGGVGGSARCWGDALSPETRESPRGGDGAAANDDVSMASASVEVAALGGHNTGLPPIEKTVMNEHAKVLVKDLRLLKVPPELLVMIDNSEECTLVNPENALVIPPYIPSLSRITLPARETTRRRGSRGRDERVSVGGAAAAPTRRSKSGDEAAGDASEGRAASDAPAKDDDGAARVRPAEVDDIACGTPDDSVMGDDIAANDAPEDDEDEVLLALLPLLECLLVVPDVRSILRHGRLY</sequence>
<dbReference type="CDD" id="cd07521">
    <property type="entry name" value="HAD_FCP1-like"/>
    <property type="match status" value="1"/>
</dbReference>
<dbReference type="AlphaFoldDB" id="A0A836KUR3"/>
<dbReference type="KEGG" id="lmat:92517979"/>
<feature type="compositionally biased region" description="Low complexity" evidence="1">
    <location>
        <begin position="483"/>
        <end position="492"/>
    </location>
</feature>
<evidence type="ECO:0000256" key="1">
    <source>
        <dbReference type="SAM" id="MobiDB-lite"/>
    </source>
</evidence>
<dbReference type="GeneID" id="92517979"/>
<dbReference type="SUPFAM" id="SSF56784">
    <property type="entry name" value="HAD-like"/>
    <property type="match status" value="2"/>
</dbReference>
<feature type="compositionally biased region" description="Gly residues" evidence="1">
    <location>
        <begin position="457"/>
        <end position="472"/>
    </location>
</feature>
<protein>
    <recommendedName>
        <fullName evidence="2">FCP1 homology domain-containing protein</fullName>
    </recommendedName>
</protein>
<evidence type="ECO:0000313" key="3">
    <source>
        <dbReference type="EMBL" id="KAG5487761.1"/>
    </source>
</evidence>
<name>A0A836KUR3_9TRYP</name>
<gene>
    <name evidence="3" type="ORF">LSCM1_08127</name>
</gene>
<dbReference type="SMART" id="SM00577">
    <property type="entry name" value="CPDc"/>
    <property type="match status" value="1"/>
</dbReference>
<reference evidence="3 4" key="1">
    <citation type="submission" date="2021-03" db="EMBL/GenBank/DDBJ databases">
        <title>Leishmania (Mundinia) martiniquensis Genome sequencing and assembly.</title>
        <authorList>
            <person name="Almutairi H."/>
            <person name="Gatherer D."/>
        </authorList>
    </citation>
    <scope>NUCLEOTIDE SEQUENCE [LARGE SCALE GENOMIC DNA]</scope>
    <source>
        <strain evidence="3">LSCM1</strain>
    </source>
</reference>
<feature type="compositionally biased region" description="Basic and acidic residues" evidence="1">
    <location>
        <begin position="674"/>
        <end position="688"/>
    </location>
</feature>
<dbReference type="FunFam" id="3.40.50.1000:FF:000286">
    <property type="entry name" value="NLI_interacting_factor-like_phosphatase"/>
    <property type="match status" value="1"/>
</dbReference>
<dbReference type="InterPro" id="IPR036412">
    <property type="entry name" value="HAD-like_sf"/>
</dbReference>